<dbReference type="EMBL" id="GBXM01034250">
    <property type="protein sequence ID" value="JAH74327.1"/>
    <property type="molecule type" value="Transcribed_RNA"/>
</dbReference>
<sequence length="43" mass="4758">MAEPVAAMCDQLIKAVNVMMDAESSQRYRLEALKVTNDSEIDA</sequence>
<reference evidence="1" key="2">
    <citation type="journal article" date="2015" name="Fish Shellfish Immunol.">
        <title>Early steps in the European eel (Anguilla anguilla)-Vibrio vulnificus interaction in the gills: Role of the RtxA13 toxin.</title>
        <authorList>
            <person name="Callol A."/>
            <person name="Pajuelo D."/>
            <person name="Ebbesson L."/>
            <person name="Teles M."/>
            <person name="MacKenzie S."/>
            <person name="Amaro C."/>
        </authorList>
    </citation>
    <scope>NUCLEOTIDE SEQUENCE</scope>
</reference>
<name>A0A0E9V8G9_ANGAN</name>
<organism evidence="1">
    <name type="scientific">Anguilla anguilla</name>
    <name type="common">European freshwater eel</name>
    <name type="synonym">Muraena anguilla</name>
    <dbReference type="NCBI Taxonomy" id="7936"/>
    <lineage>
        <taxon>Eukaryota</taxon>
        <taxon>Metazoa</taxon>
        <taxon>Chordata</taxon>
        <taxon>Craniata</taxon>
        <taxon>Vertebrata</taxon>
        <taxon>Euteleostomi</taxon>
        <taxon>Actinopterygii</taxon>
        <taxon>Neopterygii</taxon>
        <taxon>Teleostei</taxon>
        <taxon>Anguilliformes</taxon>
        <taxon>Anguillidae</taxon>
        <taxon>Anguilla</taxon>
    </lineage>
</organism>
<dbReference type="AlphaFoldDB" id="A0A0E9V8G9"/>
<protein>
    <submittedName>
        <fullName evidence="1">Uncharacterized protein</fullName>
    </submittedName>
</protein>
<dbReference type="Gene3D" id="1.25.10.10">
    <property type="entry name" value="Leucine-rich Repeat Variant"/>
    <property type="match status" value="1"/>
</dbReference>
<dbReference type="InterPro" id="IPR011989">
    <property type="entry name" value="ARM-like"/>
</dbReference>
<proteinExistence type="predicted"/>
<evidence type="ECO:0000313" key="1">
    <source>
        <dbReference type="EMBL" id="JAH74327.1"/>
    </source>
</evidence>
<accession>A0A0E9V8G9</accession>
<reference evidence="1" key="1">
    <citation type="submission" date="2014-11" db="EMBL/GenBank/DDBJ databases">
        <authorList>
            <person name="Amaro Gonzalez C."/>
        </authorList>
    </citation>
    <scope>NUCLEOTIDE SEQUENCE</scope>
</reference>